<keyword evidence="1" id="KW-0732">Signal</keyword>
<evidence type="ECO:0000256" key="1">
    <source>
        <dbReference type="SAM" id="SignalP"/>
    </source>
</evidence>
<proteinExistence type="predicted"/>
<dbReference type="RefSeq" id="WP_163946442.1">
    <property type="nucleotide sequence ID" value="NZ_JAAHBU010000212.1"/>
</dbReference>
<dbReference type="EMBL" id="JAAHBV010000510">
    <property type="protein sequence ID" value="NER61698.1"/>
    <property type="molecule type" value="Genomic_DNA"/>
</dbReference>
<feature type="chain" id="PRO_5044630400" description="DUF2987 domain-containing protein" evidence="1">
    <location>
        <begin position="21"/>
        <end position="225"/>
    </location>
</feature>
<feature type="signal peptide" evidence="1">
    <location>
        <begin position="1"/>
        <end position="20"/>
    </location>
</feature>
<evidence type="ECO:0000313" key="4">
    <source>
        <dbReference type="Proteomes" id="UP000480410"/>
    </source>
</evidence>
<protein>
    <recommendedName>
        <fullName evidence="6">DUF2987 domain-containing protein</fullName>
    </recommendedName>
</protein>
<evidence type="ECO:0000313" key="2">
    <source>
        <dbReference type="EMBL" id="NER61698.1"/>
    </source>
</evidence>
<dbReference type="EMBL" id="JAAHBU010000212">
    <property type="protein sequence ID" value="NER64993.1"/>
    <property type="molecule type" value="Genomic_DNA"/>
</dbReference>
<name>A0A6B3NTD5_9PSED</name>
<reference evidence="4 5" key="1">
    <citation type="submission" date="2020-02" db="EMBL/GenBank/DDBJ databases">
        <title>Broccoli isolated Pseudomonas sp.</title>
        <authorList>
            <person name="Fujikawa T."/>
            <person name="Sawada H."/>
        </authorList>
    </citation>
    <scope>NUCLEOTIDE SEQUENCE [LARGE SCALE GENOMIC DNA]</scope>
    <source>
        <strain evidence="3 5">MAFF212427</strain>
        <strain evidence="2 4">MAFF212428</strain>
    </source>
</reference>
<accession>A0A6B3NTD5</accession>
<organism evidence="3 5">
    <name type="scientific">Pseudomonas brassicae</name>
    <dbReference type="NCBI Taxonomy" id="2708063"/>
    <lineage>
        <taxon>Bacteria</taxon>
        <taxon>Pseudomonadati</taxon>
        <taxon>Pseudomonadota</taxon>
        <taxon>Gammaproteobacteria</taxon>
        <taxon>Pseudomonadales</taxon>
        <taxon>Pseudomonadaceae</taxon>
        <taxon>Pseudomonas</taxon>
    </lineage>
</organism>
<evidence type="ECO:0000313" key="5">
    <source>
        <dbReference type="Proteomes" id="UP000482634"/>
    </source>
</evidence>
<evidence type="ECO:0000313" key="3">
    <source>
        <dbReference type="EMBL" id="NER64993.1"/>
    </source>
</evidence>
<gene>
    <name evidence="2" type="ORF">G3435_20570</name>
    <name evidence="3" type="ORF">G3436_15360</name>
</gene>
<evidence type="ECO:0008006" key="6">
    <source>
        <dbReference type="Google" id="ProtNLM"/>
    </source>
</evidence>
<dbReference type="Proteomes" id="UP000480410">
    <property type="component" value="Unassembled WGS sequence"/>
</dbReference>
<sequence length="225" mass="24966">MPLRTVFACLLLCLSANALAYQSVYQGKLGGQPITLVIERSNNYVAGIYYYDRYHTPIRLKPTRHTSYYNFAIDELDNGGLPTARLHFQKAEFGSHALPLQGTWTEYASGKQLAFTLTLVADLGLQTPWPGAVLPQAASTERFYFQLPMEKAYAPIETIQVLNKANGTLLQTLDVNVPGCRSKGIDTLEVRLQGGATQVLVPASPYCLGKIFEWREASGRFETLN</sequence>
<dbReference type="Proteomes" id="UP000482634">
    <property type="component" value="Unassembled WGS sequence"/>
</dbReference>
<comment type="caution">
    <text evidence="3">The sequence shown here is derived from an EMBL/GenBank/DDBJ whole genome shotgun (WGS) entry which is preliminary data.</text>
</comment>
<accession>A0A6M0CVR5</accession>
<dbReference type="AlphaFoldDB" id="A0A6B3NTD5"/>
<keyword evidence="5" id="KW-1185">Reference proteome</keyword>